<evidence type="ECO:0000313" key="3">
    <source>
        <dbReference type="Proteomes" id="UP000809829"/>
    </source>
</evidence>
<gene>
    <name evidence="2" type="ORF">JOC83_002348</name>
</gene>
<dbReference type="EMBL" id="JAFBFC010000004">
    <property type="protein sequence ID" value="MBM7703499.1"/>
    <property type="molecule type" value="Genomic_DNA"/>
</dbReference>
<dbReference type="Proteomes" id="UP000809829">
    <property type="component" value="Unassembled WGS sequence"/>
</dbReference>
<keyword evidence="1" id="KW-0812">Transmembrane</keyword>
<sequence>MNKKLNVFILVLITFNFSRYFTYVTIQGSKEPYDLSMLILNGIGMILGVYVVFFKEHRNKK</sequence>
<keyword evidence="3" id="KW-1185">Reference proteome</keyword>
<keyword evidence="1" id="KW-1133">Transmembrane helix</keyword>
<evidence type="ECO:0000313" key="2">
    <source>
        <dbReference type="EMBL" id="MBM7703499.1"/>
    </source>
</evidence>
<comment type="caution">
    <text evidence="2">The sequence shown here is derived from an EMBL/GenBank/DDBJ whole genome shotgun (WGS) entry which is preliminary data.</text>
</comment>
<evidence type="ECO:0000256" key="1">
    <source>
        <dbReference type="SAM" id="Phobius"/>
    </source>
</evidence>
<organism evidence="2 3">
    <name type="scientific">Priestia iocasae</name>
    <dbReference type="NCBI Taxonomy" id="2291674"/>
    <lineage>
        <taxon>Bacteria</taxon>
        <taxon>Bacillati</taxon>
        <taxon>Bacillota</taxon>
        <taxon>Bacilli</taxon>
        <taxon>Bacillales</taxon>
        <taxon>Bacillaceae</taxon>
        <taxon>Priestia</taxon>
    </lineage>
</organism>
<reference evidence="2 3" key="1">
    <citation type="submission" date="2021-01" db="EMBL/GenBank/DDBJ databases">
        <title>Genomic Encyclopedia of Type Strains, Phase IV (KMG-IV): sequencing the most valuable type-strain genomes for metagenomic binning, comparative biology and taxonomic classification.</title>
        <authorList>
            <person name="Goeker M."/>
        </authorList>
    </citation>
    <scope>NUCLEOTIDE SEQUENCE [LARGE SCALE GENOMIC DNA]</scope>
    <source>
        <strain evidence="2 3">DSM 104297</strain>
    </source>
</reference>
<accession>A0ABS2QVL0</accession>
<keyword evidence="1" id="KW-0472">Membrane</keyword>
<dbReference type="RefSeq" id="WP_205187409.1">
    <property type="nucleotide sequence ID" value="NZ_JAFBFC010000004.1"/>
</dbReference>
<feature type="transmembrane region" description="Helical" evidence="1">
    <location>
        <begin position="7"/>
        <end position="23"/>
    </location>
</feature>
<protein>
    <submittedName>
        <fullName evidence="2">Glycopeptide antibiotics resistance protein</fullName>
    </submittedName>
</protein>
<proteinExistence type="predicted"/>
<feature type="transmembrane region" description="Helical" evidence="1">
    <location>
        <begin position="35"/>
        <end position="54"/>
    </location>
</feature>
<name>A0ABS2QVL0_9BACI</name>